<feature type="transmembrane region" description="Helical" evidence="1">
    <location>
        <begin position="67"/>
        <end position="92"/>
    </location>
</feature>
<feature type="transmembrane region" description="Helical" evidence="1">
    <location>
        <begin position="37"/>
        <end position="55"/>
    </location>
</feature>
<dbReference type="OrthoDB" id="7869508at2"/>
<evidence type="ECO:0000256" key="1">
    <source>
        <dbReference type="SAM" id="Phobius"/>
    </source>
</evidence>
<evidence type="ECO:0008006" key="4">
    <source>
        <dbReference type="Google" id="ProtNLM"/>
    </source>
</evidence>
<reference evidence="2 3" key="1">
    <citation type="submission" date="2016-10" db="EMBL/GenBank/DDBJ databases">
        <authorList>
            <person name="de Groot N.N."/>
        </authorList>
    </citation>
    <scope>NUCLEOTIDE SEQUENCE [LARGE SCALE GENOMIC DNA]</scope>
    <source>
        <strain evidence="2 3">DSM 14858</strain>
    </source>
</reference>
<dbReference type="Proteomes" id="UP000199283">
    <property type="component" value="Unassembled WGS sequence"/>
</dbReference>
<organism evidence="2 3">
    <name type="scientific">Jannaschia helgolandensis</name>
    <dbReference type="NCBI Taxonomy" id="188906"/>
    <lineage>
        <taxon>Bacteria</taxon>
        <taxon>Pseudomonadati</taxon>
        <taxon>Pseudomonadota</taxon>
        <taxon>Alphaproteobacteria</taxon>
        <taxon>Rhodobacterales</taxon>
        <taxon>Roseobacteraceae</taxon>
        <taxon>Jannaschia</taxon>
    </lineage>
</organism>
<proteinExistence type="predicted"/>
<evidence type="ECO:0000313" key="3">
    <source>
        <dbReference type="Proteomes" id="UP000199283"/>
    </source>
</evidence>
<protein>
    <recommendedName>
        <fullName evidence="4">Tellurite resistance protein</fullName>
    </recommendedName>
</protein>
<dbReference type="NCBIfam" id="NF033773">
    <property type="entry name" value="tellur_TrgA"/>
    <property type="match status" value="1"/>
</dbReference>
<keyword evidence="1" id="KW-0472">Membrane</keyword>
<evidence type="ECO:0000313" key="2">
    <source>
        <dbReference type="EMBL" id="SEL23607.1"/>
    </source>
</evidence>
<name>A0A1H7NL16_9RHOB</name>
<keyword evidence="1" id="KW-1133">Transmembrane helix</keyword>
<dbReference type="InterPro" id="IPR047784">
    <property type="entry name" value="TrgA"/>
</dbReference>
<gene>
    <name evidence="2" type="ORF">SAMN04488526_2215</name>
</gene>
<sequence length="153" mass="15877">MPTPAKLVSAILFAALAWAVGEAIVRYTLEEGTRVGLFREFLAFGGLLIGWRYIGRIASGPTMRGNTVTNVITAGIGGAAILLVLSLLLHAFGVMIAESLQGKYTAIGTAASAWMGFLVKDAVTVFHPVVMGLLFGGGAVVGLIGGLVGRTMR</sequence>
<feature type="transmembrane region" description="Helical" evidence="1">
    <location>
        <begin position="125"/>
        <end position="148"/>
    </location>
</feature>
<dbReference type="AlphaFoldDB" id="A0A1H7NL16"/>
<accession>A0A1H7NL16</accession>
<keyword evidence="1" id="KW-0812">Transmembrane</keyword>
<dbReference type="RefSeq" id="WP_092762768.1">
    <property type="nucleotide sequence ID" value="NZ_FNZQ01000004.1"/>
</dbReference>
<dbReference type="EMBL" id="FNZQ01000004">
    <property type="protein sequence ID" value="SEL23607.1"/>
    <property type="molecule type" value="Genomic_DNA"/>
</dbReference>
<dbReference type="STRING" id="188906.SAMN04488526_2215"/>
<keyword evidence="3" id="KW-1185">Reference proteome</keyword>